<feature type="compositionally biased region" description="Basic and acidic residues" evidence="1">
    <location>
        <begin position="254"/>
        <end position="273"/>
    </location>
</feature>
<organism evidence="2 3">
    <name type="scientific">Thanatephorus cucumeris (strain AG1-IB / isolate 7/3/14)</name>
    <name type="common">Lettuce bottom rot fungus</name>
    <name type="synonym">Rhizoctonia solani</name>
    <dbReference type="NCBI Taxonomy" id="1108050"/>
    <lineage>
        <taxon>Eukaryota</taxon>
        <taxon>Fungi</taxon>
        <taxon>Dikarya</taxon>
        <taxon>Basidiomycota</taxon>
        <taxon>Agaricomycotina</taxon>
        <taxon>Agaricomycetes</taxon>
        <taxon>Cantharellales</taxon>
        <taxon>Ceratobasidiaceae</taxon>
        <taxon>Rhizoctonia</taxon>
        <taxon>Rhizoctonia solani AG-1</taxon>
    </lineage>
</organism>
<feature type="compositionally biased region" description="Low complexity" evidence="1">
    <location>
        <begin position="219"/>
        <end position="252"/>
    </location>
</feature>
<evidence type="ECO:0000313" key="3">
    <source>
        <dbReference type="Proteomes" id="UP000012065"/>
    </source>
</evidence>
<gene>
    <name evidence="2" type="ORF">BN14_03014</name>
</gene>
<protein>
    <submittedName>
        <fullName evidence="2">Uncharacterized protein</fullName>
    </submittedName>
</protein>
<feature type="region of interest" description="Disordered" evidence="1">
    <location>
        <begin position="316"/>
        <end position="432"/>
    </location>
</feature>
<feature type="compositionally biased region" description="Low complexity" evidence="1">
    <location>
        <begin position="20"/>
        <end position="44"/>
    </location>
</feature>
<evidence type="ECO:0000256" key="1">
    <source>
        <dbReference type="SAM" id="MobiDB-lite"/>
    </source>
</evidence>
<dbReference type="HOGENOM" id="CLU_735988_0_0_1"/>
<dbReference type="EMBL" id="CAOJ01004080">
    <property type="protein sequence ID" value="CCO29012.1"/>
    <property type="molecule type" value="Genomic_DNA"/>
</dbReference>
<name>M5BZ94_THACB</name>
<feature type="compositionally biased region" description="Polar residues" evidence="1">
    <location>
        <begin position="60"/>
        <end position="103"/>
    </location>
</feature>
<sequence length="432" mass="45513">MAHAPSGGAAQKKSRRPVLSPHVAHAHAFAAVPSPGPPKSASSSYFPLPTPPAPLRASALAQNDTNVGVEPSATSYPNSTITDPSTHSSGENLRETTNMSCRSGSRRVSMPVDGSSKYPSAPSPSHYHFTSTVPFSACTPNRSSALSSSSSASIRSALSIAEIDWYVSVSRLLPKPSFLIDKRTTHRVGLRISLYEIPRLIQIGLCSFFVQGSRSSAYSATRSNSSSLSRAPSDAGAGSASLSELGLSSNEEAGSDRWVSDEAERDRQREGRRAFMKARQKLREEARKKRASTGGVPDDSQTATWREVIGASTAMALRGIPESRASSSRGYSTAGSPRSPHEAKQPTAPLADMLRTSPPPPSGPGPPPEPCIPVDALAGVLSETMNLSEAASEDQKSDQDSTPDGIPSLNRFDSDNTAVGLPAVPQVDTHSL</sequence>
<feature type="region of interest" description="Disordered" evidence="1">
    <location>
        <begin position="219"/>
        <end position="304"/>
    </location>
</feature>
<proteinExistence type="predicted"/>
<dbReference type="AlphaFoldDB" id="M5BZ94"/>
<accession>M5BZ94</accession>
<feature type="compositionally biased region" description="Polar residues" evidence="1">
    <location>
        <begin position="324"/>
        <end position="336"/>
    </location>
</feature>
<reference evidence="2 3" key="1">
    <citation type="journal article" date="2013" name="J. Biotechnol.">
        <title>Establishment and interpretation of the genome sequence of the phytopathogenic fungus Rhizoctonia solani AG1-IB isolate 7/3/14.</title>
        <authorList>
            <person name="Wibberg D.W."/>
            <person name="Jelonek L.J."/>
            <person name="Rupp O.R."/>
            <person name="Hennig M.H."/>
            <person name="Eikmeyer F.E."/>
            <person name="Goesmann A.G."/>
            <person name="Hartmann A.H."/>
            <person name="Borriss R.B."/>
            <person name="Grosch R.G."/>
            <person name="Puehler A.P."/>
            <person name="Schlueter A.S."/>
        </authorList>
    </citation>
    <scope>NUCLEOTIDE SEQUENCE [LARGE SCALE GENOMIC DNA]</scope>
    <source>
        <strain evidence="3">AG1-IB / isolate 7/3/14</strain>
    </source>
</reference>
<comment type="caution">
    <text evidence="2">The sequence shown here is derived from an EMBL/GenBank/DDBJ whole genome shotgun (WGS) entry which is preliminary data.</text>
</comment>
<feature type="region of interest" description="Disordered" evidence="1">
    <location>
        <begin position="1"/>
        <end position="123"/>
    </location>
</feature>
<feature type="compositionally biased region" description="Pro residues" evidence="1">
    <location>
        <begin position="357"/>
        <end position="371"/>
    </location>
</feature>
<dbReference type="Proteomes" id="UP000012065">
    <property type="component" value="Unassembled WGS sequence"/>
</dbReference>
<evidence type="ECO:0000313" key="2">
    <source>
        <dbReference type="EMBL" id="CCO29012.1"/>
    </source>
</evidence>